<protein>
    <submittedName>
        <fullName evidence="1">DNA-binding response regulator, OmpR family, contains REC and winged-helix (WHTH) domain</fullName>
    </submittedName>
</protein>
<comment type="caution">
    <text evidence="1">The sequence shown here is derived from an EMBL/GenBank/DDBJ whole genome shotgun (WGS) entry which is preliminary data.</text>
</comment>
<keyword evidence="1" id="KW-0238">DNA-binding</keyword>
<sequence length="224" mass="25211">MEYRILIVEDEQGIAMSVCSAMARWGLKAEAVTDFRHVMEDFERVQPHLVLLDISLPFMNGYHWCTEIRKVSAVPVIFVSSASDNMNIIMAMNMGADDFIAKPFDPDVLVAKVQALLRRSYDFAGSAPVIEHRGIVLNTGDNTLTCNDQKLDLSRNEYRILLTLMQNKGKIVSREKLMEALWQTDSFVDENTLTVNVGRLRKKLEAAGVSDFITTKFGEGYLVG</sequence>
<proteinExistence type="predicted"/>
<evidence type="ECO:0000313" key="2">
    <source>
        <dbReference type="Proteomes" id="UP000192328"/>
    </source>
</evidence>
<dbReference type="EMBL" id="FWXZ01000001">
    <property type="protein sequence ID" value="SMC36236.1"/>
    <property type="molecule type" value="Genomic_DNA"/>
</dbReference>
<gene>
    <name evidence="1" type="ORF">SAMN06297397_0269</name>
</gene>
<dbReference type="Proteomes" id="UP000192328">
    <property type="component" value="Unassembled WGS sequence"/>
</dbReference>
<accession>A0AC61PHN1</accession>
<reference evidence="1" key="1">
    <citation type="submission" date="2017-04" db="EMBL/GenBank/DDBJ databases">
        <authorList>
            <person name="Varghese N."/>
            <person name="Submissions S."/>
        </authorList>
    </citation>
    <scope>NUCLEOTIDE SEQUENCE</scope>
    <source>
        <strain evidence="1">WTE2008</strain>
    </source>
</reference>
<organism evidence="1 2">
    <name type="scientific">Aristaeella lactis</name>
    <dbReference type="NCBI Taxonomy" id="3046383"/>
    <lineage>
        <taxon>Bacteria</taxon>
        <taxon>Bacillati</taxon>
        <taxon>Bacillota</taxon>
        <taxon>Clostridia</taxon>
        <taxon>Eubacteriales</taxon>
        <taxon>Aristaeellaceae</taxon>
        <taxon>Aristaeella</taxon>
    </lineage>
</organism>
<evidence type="ECO:0000313" key="1">
    <source>
        <dbReference type="EMBL" id="SMC36236.1"/>
    </source>
</evidence>
<keyword evidence="2" id="KW-1185">Reference proteome</keyword>
<name>A0AC61PHN1_9FIRM</name>